<dbReference type="GO" id="GO:0005886">
    <property type="term" value="C:plasma membrane"/>
    <property type="evidence" value="ECO:0007669"/>
    <property type="project" value="UniProtKB-SubCell"/>
</dbReference>
<dbReference type="InterPro" id="IPR050697">
    <property type="entry name" value="Adenylyl/Guanylyl_Cyclase_3/4"/>
</dbReference>
<sequence>MNDRVKPVQLTRRVLEWLTQQSAQRQATPEYGSWLLGRVSESQRRRRIRIQIILTVFVVVANLIGVAVAMSVITVAIPVPNIFAGRAHAITSVIAPTYVVVAVIIGWIWATRRLLDALRWSIEQRPPTSRDRHNTFRAPWQLTVIPLVLWGVGAALLTTLYGLVDTAYIPKMLFGITFSGIVVSASCYFFTEFALRPVAAQALESAIPDHRGGPGVLGRTIMAWVLGSCVPVVGIALVAAFTLTLRNMTVTQLAVAVLLLAAAAAIFGFILIVIASWLIATPVQVVRAAMQRVEDGDLDARVVVFDGTELGELQRGFNTMVEGLRERDRVRDLFGRHVGRDVALAAEQRNINLGGEECRAAVLFVDIVGSTAVVGSRPPAEVVELLNRFFAVVVDEVERCGGLVNKFEGDGALAVFGAPVAQDQPETNALAAARAIAGRLRRDVPEIAVGIGVAAGIVVAGNIGSHHRFEYTVIGDPVHEASRLCEMAKKTGAGVLASACAVEASNAAEQRFWTIDDEVVLRGRTTPTRLAVPSKTLTPSE</sequence>
<keyword evidence="3" id="KW-1003">Cell membrane</keyword>
<evidence type="ECO:0000313" key="11">
    <source>
        <dbReference type="Proteomes" id="UP000216063"/>
    </source>
</evidence>
<dbReference type="SMART" id="SM00044">
    <property type="entry name" value="CYCc"/>
    <property type="match status" value="1"/>
</dbReference>
<evidence type="ECO:0000259" key="8">
    <source>
        <dbReference type="PROSITE" id="PS50125"/>
    </source>
</evidence>
<feature type="domain" description="Guanylate cyclase" evidence="8">
    <location>
        <begin position="361"/>
        <end position="485"/>
    </location>
</feature>
<feature type="transmembrane region" description="Helical" evidence="7">
    <location>
        <begin position="173"/>
        <end position="195"/>
    </location>
</feature>
<comment type="caution">
    <text evidence="10">The sequence shown here is derived from an EMBL/GenBank/DDBJ whole genome shotgun (WGS) entry which is preliminary data.</text>
</comment>
<evidence type="ECO:0008006" key="12">
    <source>
        <dbReference type="Google" id="ProtNLM"/>
    </source>
</evidence>
<feature type="domain" description="HAMP" evidence="9">
    <location>
        <begin position="277"/>
        <end position="329"/>
    </location>
</feature>
<dbReference type="InterPro" id="IPR029787">
    <property type="entry name" value="Nucleotide_cyclase"/>
</dbReference>
<evidence type="ECO:0000256" key="6">
    <source>
        <dbReference type="ARBA" id="ARBA00023136"/>
    </source>
</evidence>
<protein>
    <recommendedName>
        <fullName evidence="12">Adenylate/guanylate cyclase domain-containing protein</fullName>
    </recommendedName>
</protein>
<dbReference type="Pfam" id="PF00211">
    <property type="entry name" value="Guanylate_cyc"/>
    <property type="match status" value="1"/>
</dbReference>
<comment type="subcellular location">
    <subcellularLocation>
        <location evidence="1">Cell membrane</location>
        <topology evidence="1">Multi-pass membrane protein</topology>
    </subcellularLocation>
</comment>
<dbReference type="Gene3D" id="3.30.70.1230">
    <property type="entry name" value="Nucleotide cyclase"/>
    <property type="match status" value="1"/>
</dbReference>
<dbReference type="SUPFAM" id="SSF55073">
    <property type="entry name" value="Nucleotide cyclase"/>
    <property type="match status" value="1"/>
</dbReference>
<dbReference type="CDD" id="cd07302">
    <property type="entry name" value="CHD"/>
    <property type="match status" value="1"/>
</dbReference>
<feature type="transmembrane region" description="Helical" evidence="7">
    <location>
        <begin position="140"/>
        <end position="161"/>
    </location>
</feature>
<evidence type="ECO:0000313" key="10">
    <source>
        <dbReference type="EMBL" id="OYN80819.1"/>
    </source>
</evidence>
<reference evidence="10 11" key="1">
    <citation type="submission" date="2017-07" db="EMBL/GenBank/DDBJ databases">
        <title>The new phylogeny of genus Mycobacterium.</title>
        <authorList>
            <person name="Tortoli E."/>
            <person name="Trovato A."/>
            <person name="Cirillo D.M."/>
        </authorList>
    </citation>
    <scope>NUCLEOTIDE SEQUENCE [LARGE SCALE GENOMIC DNA]</scope>
    <source>
        <strain evidence="10 11">ATCC 33027</strain>
    </source>
</reference>
<evidence type="ECO:0000256" key="2">
    <source>
        <dbReference type="ARBA" id="ARBA00005381"/>
    </source>
</evidence>
<organism evidence="10 11">
    <name type="scientific">Mycolicibacterium sphagni</name>
    <dbReference type="NCBI Taxonomy" id="1786"/>
    <lineage>
        <taxon>Bacteria</taxon>
        <taxon>Bacillati</taxon>
        <taxon>Actinomycetota</taxon>
        <taxon>Actinomycetes</taxon>
        <taxon>Mycobacteriales</taxon>
        <taxon>Mycobacteriaceae</taxon>
        <taxon>Mycolicibacterium</taxon>
    </lineage>
</organism>
<evidence type="ECO:0000256" key="7">
    <source>
        <dbReference type="SAM" id="Phobius"/>
    </source>
</evidence>
<dbReference type="PROSITE" id="PS50125">
    <property type="entry name" value="GUANYLATE_CYCLASE_2"/>
    <property type="match status" value="1"/>
</dbReference>
<dbReference type="SUPFAM" id="SSF158472">
    <property type="entry name" value="HAMP domain-like"/>
    <property type="match status" value="1"/>
</dbReference>
<accession>A0A255DMZ3</accession>
<dbReference type="GO" id="GO:0004016">
    <property type="term" value="F:adenylate cyclase activity"/>
    <property type="evidence" value="ECO:0007669"/>
    <property type="project" value="UniProtKB-ARBA"/>
</dbReference>
<keyword evidence="4 7" id="KW-0812">Transmembrane</keyword>
<dbReference type="Gene3D" id="6.10.340.10">
    <property type="match status" value="1"/>
</dbReference>
<dbReference type="InterPro" id="IPR003660">
    <property type="entry name" value="HAMP_dom"/>
</dbReference>
<keyword evidence="5 7" id="KW-1133">Transmembrane helix</keyword>
<feature type="transmembrane region" description="Helical" evidence="7">
    <location>
        <begin position="89"/>
        <end position="110"/>
    </location>
</feature>
<comment type="similarity">
    <text evidence="2">Belongs to the adenylyl cyclase class-3 family.</text>
</comment>
<proteinExistence type="inferred from homology"/>
<dbReference type="EMBL" id="NOZR01000005">
    <property type="protein sequence ID" value="OYN80819.1"/>
    <property type="molecule type" value="Genomic_DNA"/>
</dbReference>
<dbReference type="Pfam" id="PF00672">
    <property type="entry name" value="HAMP"/>
    <property type="match status" value="1"/>
</dbReference>
<name>A0A255DMZ3_9MYCO</name>
<dbReference type="GO" id="GO:0006171">
    <property type="term" value="P:cAMP biosynthetic process"/>
    <property type="evidence" value="ECO:0007669"/>
    <property type="project" value="TreeGrafter"/>
</dbReference>
<feature type="transmembrane region" description="Helical" evidence="7">
    <location>
        <begin position="216"/>
        <end position="241"/>
    </location>
</feature>
<dbReference type="SMART" id="SM00304">
    <property type="entry name" value="HAMP"/>
    <property type="match status" value="1"/>
</dbReference>
<dbReference type="PROSITE" id="PS50885">
    <property type="entry name" value="HAMP"/>
    <property type="match status" value="1"/>
</dbReference>
<evidence type="ECO:0000256" key="1">
    <source>
        <dbReference type="ARBA" id="ARBA00004651"/>
    </source>
</evidence>
<dbReference type="GO" id="GO:0035556">
    <property type="term" value="P:intracellular signal transduction"/>
    <property type="evidence" value="ECO:0007669"/>
    <property type="project" value="InterPro"/>
</dbReference>
<dbReference type="PANTHER" id="PTHR43081:SF17">
    <property type="entry name" value="BLL5647 PROTEIN"/>
    <property type="match status" value="1"/>
</dbReference>
<keyword evidence="11" id="KW-1185">Reference proteome</keyword>
<dbReference type="Proteomes" id="UP000216063">
    <property type="component" value="Unassembled WGS sequence"/>
</dbReference>
<keyword evidence="6 7" id="KW-0472">Membrane</keyword>
<feature type="transmembrane region" description="Helical" evidence="7">
    <location>
        <begin position="253"/>
        <end position="280"/>
    </location>
</feature>
<evidence type="ECO:0000256" key="4">
    <source>
        <dbReference type="ARBA" id="ARBA00022692"/>
    </source>
</evidence>
<dbReference type="OrthoDB" id="368920at2"/>
<evidence type="ECO:0000259" key="9">
    <source>
        <dbReference type="PROSITE" id="PS50885"/>
    </source>
</evidence>
<gene>
    <name evidence="10" type="ORF">CG716_08200</name>
</gene>
<dbReference type="InterPro" id="IPR001054">
    <property type="entry name" value="A/G_cyclase"/>
</dbReference>
<feature type="transmembrane region" description="Helical" evidence="7">
    <location>
        <begin position="52"/>
        <end position="77"/>
    </location>
</feature>
<evidence type="ECO:0000256" key="3">
    <source>
        <dbReference type="ARBA" id="ARBA00022475"/>
    </source>
</evidence>
<evidence type="ECO:0000256" key="5">
    <source>
        <dbReference type="ARBA" id="ARBA00022989"/>
    </source>
</evidence>
<dbReference type="PANTHER" id="PTHR43081">
    <property type="entry name" value="ADENYLATE CYCLASE, TERMINAL-DIFFERENTIATION SPECIFIC-RELATED"/>
    <property type="match status" value="1"/>
</dbReference>
<dbReference type="CDD" id="cd06225">
    <property type="entry name" value="HAMP"/>
    <property type="match status" value="1"/>
</dbReference>
<dbReference type="AlphaFoldDB" id="A0A255DMZ3"/>